<dbReference type="EMBL" id="LXQA011153031">
    <property type="protein sequence ID" value="MCI86914.1"/>
    <property type="molecule type" value="Genomic_DNA"/>
</dbReference>
<dbReference type="AlphaFoldDB" id="A0A392VEV8"/>
<organism evidence="1 2">
    <name type="scientific">Trifolium medium</name>
    <dbReference type="NCBI Taxonomy" id="97028"/>
    <lineage>
        <taxon>Eukaryota</taxon>
        <taxon>Viridiplantae</taxon>
        <taxon>Streptophyta</taxon>
        <taxon>Embryophyta</taxon>
        <taxon>Tracheophyta</taxon>
        <taxon>Spermatophyta</taxon>
        <taxon>Magnoliopsida</taxon>
        <taxon>eudicotyledons</taxon>
        <taxon>Gunneridae</taxon>
        <taxon>Pentapetalae</taxon>
        <taxon>rosids</taxon>
        <taxon>fabids</taxon>
        <taxon>Fabales</taxon>
        <taxon>Fabaceae</taxon>
        <taxon>Papilionoideae</taxon>
        <taxon>50 kb inversion clade</taxon>
        <taxon>NPAAA clade</taxon>
        <taxon>Hologalegina</taxon>
        <taxon>IRL clade</taxon>
        <taxon>Trifolieae</taxon>
        <taxon>Trifolium</taxon>
    </lineage>
</organism>
<protein>
    <submittedName>
        <fullName evidence="1">Uncharacterized protein</fullName>
    </submittedName>
</protein>
<proteinExistence type="predicted"/>
<feature type="non-terminal residue" evidence="1">
    <location>
        <position position="1"/>
    </location>
</feature>
<reference evidence="1 2" key="1">
    <citation type="journal article" date="2018" name="Front. Plant Sci.">
        <title>Red Clover (Trifolium pratense) and Zigzag Clover (T. medium) - A Picture of Genomic Similarities and Differences.</title>
        <authorList>
            <person name="Dluhosova J."/>
            <person name="Istvanek J."/>
            <person name="Nedelnik J."/>
            <person name="Repkova J."/>
        </authorList>
    </citation>
    <scope>NUCLEOTIDE SEQUENCE [LARGE SCALE GENOMIC DNA]</scope>
    <source>
        <strain evidence="2">cv. 10/8</strain>
        <tissue evidence="1">Leaf</tissue>
    </source>
</reference>
<dbReference type="Proteomes" id="UP000265520">
    <property type="component" value="Unassembled WGS sequence"/>
</dbReference>
<evidence type="ECO:0000313" key="2">
    <source>
        <dbReference type="Proteomes" id="UP000265520"/>
    </source>
</evidence>
<sequence length="29" mass="3275">PCAQLSLEATFWPCQLRLAQSTVHRVDFG</sequence>
<name>A0A392VEV8_9FABA</name>
<evidence type="ECO:0000313" key="1">
    <source>
        <dbReference type="EMBL" id="MCI86914.1"/>
    </source>
</evidence>
<keyword evidence="2" id="KW-1185">Reference proteome</keyword>
<accession>A0A392VEV8</accession>
<comment type="caution">
    <text evidence="1">The sequence shown here is derived from an EMBL/GenBank/DDBJ whole genome shotgun (WGS) entry which is preliminary data.</text>
</comment>